<organism evidence="1 2">
    <name type="scientific">Pistacia atlantica</name>
    <dbReference type="NCBI Taxonomy" id="434234"/>
    <lineage>
        <taxon>Eukaryota</taxon>
        <taxon>Viridiplantae</taxon>
        <taxon>Streptophyta</taxon>
        <taxon>Embryophyta</taxon>
        <taxon>Tracheophyta</taxon>
        <taxon>Spermatophyta</taxon>
        <taxon>Magnoliopsida</taxon>
        <taxon>eudicotyledons</taxon>
        <taxon>Gunneridae</taxon>
        <taxon>Pentapetalae</taxon>
        <taxon>rosids</taxon>
        <taxon>malvids</taxon>
        <taxon>Sapindales</taxon>
        <taxon>Anacardiaceae</taxon>
        <taxon>Pistacia</taxon>
    </lineage>
</organism>
<keyword evidence="2" id="KW-1185">Reference proteome</keyword>
<reference evidence="2" key="1">
    <citation type="journal article" date="2023" name="G3 (Bethesda)">
        <title>Genome assembly and association tests identify interacting loci associated with vigor, precocity, and sex in interspecific pistachio rootstocks.</title>
        <authorList>
            <person name="Palmer W."/>
            <person name="Jacygrad E."/>
            <person name="Sagayaradj S."/>
            <person name="Cavanaugh K."/>
            <person name="Han R."/>
            <person name="Bertier L."/>
            <person name="Beede B."/>
            <person name="Kafkas S."/>
            <person name="Golino D."/>
            <person name="Preece J."/>
            <person name="Michelmore R."/>
        </authorList>
    </citation>
    <scope>NUCLEOTIDE SEQUENCE [LARGE SCALE GENOMIC DNA]</scope>
</reference>
<sequence>MALTLARKKLVQACLVNSSSFGFISTSTIQTPVLVNNGFGRSLVVDGLCKHFWFSNLRCFCAGSIVPEKLCWEGTSREVLLRKLELTLKNHKVDEAWETFNDLKRLHGFPECSIVNKFVMELSYSSESLWLKKACILVLIILKEKPNLLQLDVLTKLSLSLARAQMPIAASMILRLMLEKKNLPAMNVLCAEKSNCAKLIKPDTMIFNLVLDACVRFGSPLKGQHIMELMSQTGVIADAHTIVVMAQIHEMNSQRDELKKFKDYIDRVSVPFLQHYRQFYDSLLSLYFKFDDIDAASELVLYMNRYRDSLPDQKLMEGSQKPCLVPIGSPNLRNGLKIQIMPELLEKDSILKIEGKRELILFRNGKLLLGNGPLAKLINGYKRYGKISGLSKLLLSIQKENNSLEGFALCSDVIDAFIQSGLPETAHDILDDMESAGYPMRSTTYMSLLRAYYKLKMSREAETLLKQMKKVGLAVNLSDEMGISSTKPSVGRSRLAQSLIREMREKEKAVPSTVYELNSSIFFFCKGKMIDDALKIYRRMQAMNIQPTVQTFAYLANGYSSLEMYRDITILWGDIKRNMATGNLAVNRDLFEIMLLNFLKGGYFERVMEVINYMKEHNMYIDKCMYKSEFLKHHKNLYQSLKASNVRTEAQSKRLEHVKAFRKLVDID</sequence>
<gene>
    <name evidence="1" type="ORF">Patl1_23996</name>
</gene>
<protein>
    <submittedName>
        <fullName evidence="1">Uncharacterized protein</fullName>
    </submittedName>
</protein>
<evidence type="ECO:0000313" key="2">
    <source>
        <dbReference type="Proteomes" id="UP001164250"/>
    </source>
</evidence>
<name>A0ACC1A1L9_9ROSI</name>
<accession>A0ACC1A1L9</accession>
<dbReference type="EMBL" id="CM047909">
    <property type="protein sequence ID" value="KAJ0080331.1"/>
    <property type="molecule type" value="Genomic_DNA"/>
</dbReference>
<comment type="caution">
    <text evidence="1">The sequence shown here is derived from an EMBL/GenBank/DDBJ whole genome shotgun (WGS) entry which is preliminary data.</text>
</comment>
<dbReference type="Proteomes" id="UP001164250">
    <property type="component" value="Chromosome 13"/>
</dbReference>
<evidence type="ECO:0000313" key="1">
    <source>
        <dbReference type="EMBL" id="KAJ0080331.1"/>
    </source>
</evidence>
<proteinExistence type="predicted"/>